<name>A0A7I4FIG0_PHYPA</name>
<dbReference type="PANTHER" id="PTHR12197">
    <property type="entry name" value="HISTONE-LYSINE N-METHYLTRANSFERASE SMYD"/>
    <property type="match status" value="1"/>
</dbReference>
<dbReference type="InterPro" id="IPR001214">
    <property type="entry name" value="SET_dom"/>
</dbReference>
<dbReference type="Proteomes" id="UP000006727">
    <property type="component" value="Chromosome 26"/>
</dbReference>
<dbReference type="Gene3D" id="1.10.220.160">
    <property type="match status" value="1"/>
</dbReference>
<gene>
    <name evidence="2" type="primary">LOC112277784</name>
</gene>
<dbReference type="OrthoDB" id="438641at2759"/>
<evidence type="ECO:0000259" key="1">
    <source>
        <dbReference type="PROSITE" id="PS50280"/>
    </source>
</evidence>
<keyword evidence="3" id="KW-1185">Reference proteome</keyword>
<sequence length="321" mass="35955">MRPFRIGSLYFLRRCSTHVQDQILKQSLVVGLPIRVGHTLDAGRGVYAIRNIAHGELIHTADPVVAHPSIASLDKACYFCLKGLKRSVSYGRLPASEGSPTYCDRTCEESAQMLFYAAERQVDWSEFHDYCSTYGVRFPLIAKRLACMVASSRTSPKSLDILSHVDLSHGIPDNWITERKLLFKAISSKEARGLNLEFLTDDWYAGVLARLHINAFRIERIEEADSEDILAAAAASIMGESIVGSAVYILPSMYNHNCDPNVDILWPSNATANLVARRSIKSGEELHITYIDSSMSLDERRSFLEQHYGFTCRCARCRDGD</sequence>
<feature type="domain" description="SET" evidence="1">
    <location>
        <begin position="32"/>
        <end position="291"/>
    </location>
</feature>
<dbReference type="EnsemblPlants" id="Pp3c26_1300V3.3">
    <property type="protein sequence ID" value="Pp3c26_1300V3.3"/>
    <property type="gene ID" value="Pp3c26_1300"/>
</dbReference>
<dbReference type="Gene3D" id="2.170.270.10">
    <property type="entry name" value="SET domain"/>
    <property type="match status" value="1"/>
</dbReference>
<dbReference type="Gene3D" id="6.10.140.2220">
    <property type="match status" value="1"/>
</dbReference>
<dbReference type="FunCoup" id="A0A7I4FIG0">
    <property type="interactions" value="64"/>
</dbReference>
<dbReference type="PANTHER" id="PTHR12197:SF298">
    <property type="entry name" value="HISTONE-LYSINE N-METHYLTRANSFERASE ATXR4"/>
    <property type="match status" value="1"/>
</dbReference>
<reference evidence="2 3" key="1">
    <citation type="journal article" date="2008" name="Science">
        <title>The Physcomitrella genome reveals evolutionary insights into the conquest of land by plants.</title>
        <authorList>
            <person name="Rensing S."/>
            <person name="Lang D."/>
            <person name="Zimmer A."/>
            <person name="Terry A."/>
            <person name="Salamov A."/>
            <person name="Shapiro H."/>
            <person name="Nishiyama T."/>
            <person name="Perroud P.-F."/>
            <person name="Lindquist E."/>
            <person name="Kamisugi Y."/>
            <person name="Tanahashi T."/>
            <person name="Sakakibara K."/>
            <person name="Fujita T."/>
            <person name="Oishi K."/>
            <person name="Shin-I T."/>
            <person name="Kuroki Y."/>
            <person name="Toyoda A."/>
            <person name="Suzuki Y."/>
            <person name="Hashimoto A."/>
            <person name="Yamaguchi K."/>
            <person name="Sugano A."/>
            <person name="Kohara Y."/>
            <person name="Fujiyama A."/>
            <person name="Anterola A."/>
            <person name="Aoki S."/>
            <person name="Ashton N."/>
            <person name="Barbazuk W.B."/>
            <person name="Barker E."/>
            <person name="Bennetzen J."/>
            <person name="Bezanilla M."/>
            <person name="Blankenship R."/>
            <person name="Cho S.H."/>
            <person name="Dutcher S."/>
            <person name="Estelle M."/>
            <person name="Fawcett J.A."/>
            <person name="Gundlach H."/>
            <person name="Hanada K."/>
            <person name="Heyl A."/>
            <person name="Hicks K.A."/>
            <person name="Hugh J."/>
            <person name="Lohr M."/>
            <person name="Mayer K."/>
            <person name="Melkozernov A."/>
            <person name="Murata T."/>
            <person name="Nelson D."/>
            <person name="Pils B."/>
            <person name="Prigge M."/>
            <person name="Reiss B."/>
            <person name="Renner T."/>
            <person name="Rombauts S."/>
            <person name="Rushton P."/>
            <person name="Sanderfoot A."/>
            <person name="Schween G."/>
            <person name="Shiu S.-H."/>
            <person name="Stueber K."/>
            <person name="Theodoulou F.L."/>
            <person name="Tu H."/>
            <person name="Van de Peer Y."/>
            <person name="Verrier P.J."/>
            <person name="Waters E."/>
            <person name="Wood A."/>
            <person name="Yang L."/>
            <person name="Cove D."/>
            <person name="Cuming A."/>
            <person name="Hasebe M."/>
            <person name="Lucas S."/>
            <person name="Mishler D.B."/>
            <person name="Reski R."/>
            <person name="Grigoriev I."/>
            <person name="Quatrano R.S."/>
            <person name="Boore J.L."/>
        </authorList>
    </citation>
    <scope>NUCLEOTIDE SEQUENCE [LARGE SCALE GENOMIC DNA]</scope>
    <source>
        <strain evidence="2 3">cv. Gransden 2004</strain>
    </source>
</reference>
<evidence type="ECO:0000313" key="3">
    <source>
        <dbReference type="Proteomes" id="UP000006727"/>
    </source>
</evidence>
<protein>
    <recommendedName>
        <fullName evidence="1">SET domain-containing protein</fullName>
    </recommendedName>
</protein>
<dbReference type="SUPFAM" id="SSF82199">
    <property type="entry name" value="SET domain"/>
    <property type="match status" value="1"/>
</dbReference>
<dbReference type="GO" id="GO:0005634">
    <property type="term" value="C:nucleus"/>
    <property type="evidence" value="ECO:0000318"/>
    <property type="project" value="GO_Central"/>
</dbReference>
<reference evidence="2 3" key="2">
    <citation type="journal article" date="2018" name="Plant J.">
        <title>The Physcomitrella patens chromosome-scale assembly reveals moss genome structure and evolution.</title>
        <authorList>
            <person name="Lang D."/>
            <person name="Ullrich K.K."/>
            <person name="Murat F."/>
            <person name="Fuchs J."/>
            <person name="Jenkins J."/>
            <person name="Haas F.B."/>
            <person name="Piednoel M."/>
            <person name="Gundlach H."/>
            <person name="Van Bel M."/>
            <person name="Meyberg R."/>
            <person name="Vives C."/>
            <person name="Morata J."/>
            <person name="Symeonidi A."/>
            <person name="Hiss M."/>
            <person name="Muchero W."/>
            <person name="Kamisugi Y."/>
            <person name="Saleh O."/>
            <person name="Blanc G."/>
            <person name="Decker E.L."/>
            <person name="van Gessel N."/>
            <person name="Grimwood J."/>
            <person name="Hayes R.D."/>
            <person name="Graham S.W."/>
            <person name="Gunter L.E."/>
            <person name="McDaniel S.F."/>
            <person name="Hoernstein S.N.W."/>
            <person name="Larsson A."/>
            <person name="Li F.W."/>
            <person name="Perroud P.F."/>
            <person name="Phillips J."/>
            <person name="Ranjan P."/>
            <person name="Rokshar D.S."/>
            <person name="Rothfels C.J."/>
            <person name="Schneider L."/>
            <person name="Shu S."/>
            <person name="Stevenson D.W."/>
            <person name="Thummler F."/>
            <person name="Tillich M."/>
            <person name="Villarreal Aguilar J.C."/>
            <person name="Widiez T."/>
            <person name="Wong G.K."/>
            <person name="Wymore A."/>
            <person name="Zhang Y."/>
            <person name="Zimmer A.D."/>
            <person name="Quatrano R.S."/>
            <person name="Mayer K.F.X."/>
            <person name="Goodstein D."/>
            <person name="Casacuberta J.M."/>
            <person name="Vandepoele K."/>
            <person name="Reski R."/>
            <person name="Cuming A.C."/>
            <person name="Tuskan G.A."/>
            <person name="Maumus F."/>
            <person name="Salse J."/>
            <person name="Schmutz J."/>
            <person name="Rensing S.A."/>
        </authorList>
    </citation>
    <scope>NUCLEOTIDE SEQUENCE [LARGE SCALE GENOMIC DNA]</scope>
    <source>
        <strain evidence="2 3">cv. Gransden 2004</strain>
    </source>
</reference>
<dbReference type="InterPro" id="IPR050869">
    <property type="entry name" value="H3K4_H4K5_MeTrfase"/>
</dbReference>
<dbReference type="AlphaFoldDB" id="A0A7I4FIG0"/>
<organism evidence="2 3">
    <name type="scientific">Physcomitrium patens</name>
    <name type="common">Spreading-leaved earth moss</name>
    <name type="synonym">Physcomitrella patens</name>
    <dbReference type="NCBI Taxonomy" id="3218"/>
    <lineage>
        <taxon>Eukaryota</taxon>
        <taxon>Viridiplantae</taxon>
        <taxon>Streptophyta</taxon>
        <taxon>Embryophyta</taxon>
        <taxon>Bryophyta</taxon>
        <taxon>Bryophytina</taxon>
        <taxon>Bryopsida</taxon>
        <taxon>Funariidae</taxon>
        <taxon>Funariales</taxon>
        <taxon>Funariaceae</taxon>
        <taxon>Physcomitrium</taxon>
    </lineage>
</organism>
<reference evidence="2" key="3">
    <citation type="submission" date="2020-12" db="UniProtKB">
        <authorList>
            <consortium name="EnsemblPlants"/>
        </authorList>
    </citation>
    <scope>IDENTIFICATION</scope>
</reference>
<proteinExistence type="predicted"/>
<dbReference type="PROSITE" id="PS50280">
    <property type="entry name" value="SET"/>
    <property type="match status" value="1"/>
</dbReference>
<dbReference type="InterPro" id="IPR046341">
    <property type="entry name" value="SET_dom_sf"/>
</dbReference>
<accession>A0A7I4FIG0</accession>
<dbReference type="InParanoid" id="A0A7I4FIG0"/>
<dbReference type="Pfam" id="PF00856">
    <property type="entry name" value="SET"/>
    <property type="match status" value="1"/>
</dbReference>
<evidence type="ECO:0000313" key="2">
    <source>
        <dbReference type="EnsemblPlants" id="Pp3c26_1300V3.3"/>
    </source>
</evidence>
<dbReference type="Gramene" id="Pp3c26_1300V3.3">
    <property type="protein sequence ID" value="Pp3c26_1300V3.3"/>
    <property type="gene ID" value="Pp3c26_1300"/>
</dbReference>
<dbReference type="CDD" id="cd20071">
    <property type="entry name" value="SET_SMYD"/>
    <property type="match status" value="1"/>
</dbReference>
<dbReference type="EMBL" id="ABEU02000026">
    <property type="status" value="NOT_ANNOTATED_CDS"/>
    <property type="molecule type" value="Genomic_DNA"/>
</dbReference>